<evidence type="ECO:0000256" key="1">
    <source>
        <dbReference type="SAM" id="MobiDB-lite"/>
    </source>
</evidence>
<feature type="signal peptide" evidence="2">
    <location>
        <begin position="1"/>
        <end position="32"/>
    </location>
</feature>
<organism evidence="3 4">
    <name type="scientific">Arabidopsis suecica</name>
    <name type="common">Swedish thale-cress</name>
    <name type="synonym">Cardaminopsis suecica</name>
    <dbReference type="NCBI Taxonomy" id="45249"/>
    <lineage>
        <taxon>Eukaryota</taxon>
        <taxon>Viridiplantae</taxon>
        <taxon>Streptophyta</taxon>
        <taxon>Embryophyta</taxon>
        <taxon>Tracheophyta</taxon>
        <taxon>Spermatophyta</taxon>
        <taxon>Magnoliopsida</taxon>
        <taxon>eudicotyledons</taxon>
        <taxon>Gunneridae</taxon>
        <taxon>Pentapetalae</taxon>
        <taxon>rosids</taxon>
        <taxon>malvids</taxon>
        <taxon>Brassicales</taxon>
        <taxon>Brassicaceae</taxon>
        <taxon>Camelineae</taxon>
        <taxon>Arabidopsis</taxon>
    </lineage>
</organism>
<evidence type="ECO:0000313" key="4">
    <source>
        <dbReference type="Proteomes" id="UP000694251"/>
    </source>
</evidence>
<dbReference type="Proteomes" id="UP000694251">
    <property type="component" value="Chromosome 7"/>
</dbReference>
<protein>
    <submittedName>
        <fullName evidence="3">Uncharacterized protein</fullName>
    </submittedName>
</protein>
<reference evidence="3 4" key="1">
    <citation type="submission" date="2020-12" db="EMBL/GenBank/DDBJ databases">
        <title>Concerted genomic and epigenomic changes stabilize Arabidopsis allopolyploids.</title>
        <authorList>
            <person name="Chen Z."/>
        </authorList>
    </citation>
    <scope>NUCLEOTIDE SEQUENCE [LARGE SCALE GENOMIC DNA]</scope>
    <source>
        <strain evidence="3">As9502</strain>
        <tissue evidence="3">Leaf</tissue>
    </source>
</reference>
<evidence type="ECO:0000313" key="3">
    <source>
        <dbReference type="EMBL" id="KAG7590327.1"/>
    </source>
</evidence>
<gene>
    <name evidence="3" type="ORF">ISN44_As07g025050</name>
</gene>
<accession>A0A8T2BSA7</accession>
<keyword evidence="4" id="KW-1185">Reference proteome</keyword>
<proteinExistence type="predicted"/>
<sequence>MDESGSIAKMCLCLSMMLLLLSSSLENSFVSALPTEETYEATKIGQARRSGVRRMLIPVRSSPSCRSSAGGVSSSHSKRGRGC</sequence>
<keyword evidence="2" id="KW-0732">Signal</keyword>
<name>A0A8T2BSA7_ARASU</name>
<feature type="chain" id="PRO_5035788163" evidence="2">
    <location>
        <begin position="33"/>
        <end position="83"/>
    </location>
</feature>
<dbReference type="EMBL" id="JAEFBJ010000007">
    <property type="protein sequence ID" value="KAG7590327.1"/>
    <property type="molecule type" value="Genomic_DNA"/>
</dbReference>
<comment type="caution">
    <text evidence="3">The sequence shown here is derived from an EMBL/GenBank/DDBJ whole genome shotgun (WGS) entry which is preliminary data.</text>
</comment>
<feature type="region of interest" description="Disordered" evidence="1">
    <location>
        <begin position="60"/>
        <end position="83"/>
    </location>
</feature>
<dbReference type="AlphaFoldDB" id="A0A8T2BSA7"/>
<evidence type="ECO:0000256" key="2">
    <source>
        <dbReference type="SAM" id="SignalP"/>
    </source>
</evidence>
<dbReference type="OrthoDB" id="10557430at2759"/>
<feature type="compositionally biased region" description="Low complexity" evidence="1">
    <location>
        <begin position="60"/>
        <end position="75"/>
    </location>
</feature>